<accession>X1HCM3</accession>
<sequence>IVKGSAFRNYQYGYGSSIMVILVIINLILLVVLLKIFGMRRMIERSRIEV</sequence>
<name>X1HCM3_9ZZZZ</name>
<organism evidence="2">
    <name type="scientific">marine sediment metagenome</name>
    <dbReference type="NCBI Taxonomy" id="412755"/>
    <lineage>
        <taxon>unclassified sequences</taxon>
        <taxon>metagenomes</taxon>
        <taxon>ecological metagenomes</taxon>
    </lineage>
</organism>
<evidence type="ECO:0000313" key="2">
    <source>
        <dbReference type="EMBL" id="GAH54825.1"/>
    </source>
</evidence>
<protein>
    <recommendedName>
        <fullName evidence="3">ABC transmembrane type-1 domain-containing protein</fullName>
    </recommendedName>
</protein>
<comment type="caution">
    <text evidence="2">The sequence shown here is derived from an EMBL/GenBank/DDBJ whole genome shotgun (WGS) entry which is preliminary data.</text>
</comment>
<keyword evidence="1" id="KW-0472">Membrane</keyword>
<keyword evidence="1" id="KW-0812">Transmembrane</keyword>
<dbReference type="AlphaFoldDB" id="X1HCM3"/>
<feature type="transmembrane region" description="Helical" evidence="1">
    <location>
        <begin position="12"/>
        <end position="37"/>
    </location>
</feature>
<keyword evidence="1" id="KW-1133">Transmembrane helix</keyword>
<reference evidence="2" key="1">
    <citation type="journal article" date="2014" name="Front. Microbiol.">
        <title>High frequency of phylogenetically diverse reductive dehalogenase-homologous genes in deep subseafloor sedimentary metagenomes.</title>
        <authorList>
            <person name="Kawai M."/>
            <person name="Futagami T."/>
            <person name="Toyoda A."/>
            <person name="Takaki Y."/>
            <person name="Nishi S."/>
            <person name="Hori S."/>
            <person name="Arai W."/>
            <person name="Tsubouchi T."/>
            <person name="Morono Y."/>
            <person name="Uchiyama I."/>
            <person name="Ito T."/>
            <person name="Fujiyama A."/>
            <person name="Inagaki F."/>
            <person name="Takami H."/>
        </authorList>
    </citation>
    <scope>NUCLEOTIDE SEQUENCE</scope>
    <source>
        <strain evidence="2">Expedition CK06-06</strain>
    </source>
</reference>
<proteinExistence type="predicted"/>
<evidence type="ECO:0008006" key="3">
    <source>
        <dbReference type="Google" id="ProtNLM"/>
    </source>
</evidence>
<gene>
    <name evidence="2" type="ORF">S03H2_32289</name>
</gene>
<feature type="non-terminal residue" evidence="2">
    <location>
        <position position="1"/>
    </location>
</feature>
<evidence type="ECO:0000256" key="1">
    <source>
        <dbReference type="SAM" id="Phobius"/>
    </source>
</evidence>
<dbReference type="EMBL" id="BARU01019619">
    <property type="protein sequence ID" value="GAH54825.1"/>
    <property type="molecule type" value="Genomic_DNA"/>
</dbReference>